<dbReference type="PANTHER" id="PTHR13615:SF3">
    <property type="entry name" value="GLYCOSYLTRANSFERASE-LIKE DOMAIN-CONTAINING PROTEIN 1"/>
    <property type="match status" value="1"/>
</dbReference>
<keyword evidence="2" id="KW-0328">Glycosyltransferase</keyword>
<gene>
    <name evidence="8" type="ORF">DGAL_LOCUS13896</name>
</gene>
<evidence type="ECO:0000256" key="2">
    <source>
        <dbReference type="ARBA" id="ARBA00022676"/>
    </source>
</evidence>
<evidence type="ECO:0000313" key="9">
    <source>
        <dbReference type="Proteomes" id="UP000789390"/>
    </source>
</evidence>
<comment type="caution">
    <text evidence="8">The sequence shown here is derived from an EMBL/GenBank/DDBJ whole genome shotgun (WGS) entry which is preliminary data.</text>
</comment>
<evidence type="ECO:0000313" key="8">
    <source>
        <dbReference type="EMBL" id="CAH0110332.1"/>
    </source>
</evidence>
<accession>A0A8J2WMH3</accession>
<organism evidence="8 9">
    <name type="scientific">Daphnia galeata</name>
    <dbReference type="NCBI Taxonomy" id="27404"/>
    <lineage>
        <taxon>Eukaryota</taxon>
        <taxon>Metazoa</taxon>
        <taxon>Ecdysozoa</taxon>
        <taxon>Arthropoda</taxon>
        <taxon>Crustacea</taxon>
        <taxon>Branchiopoda</taxon>
        <taxon>Diplostraca</taxon>
        <taxon>Cladocera</taxon>
        <taxon>Anomopoda</taxon>
        <taxon>Daphniidae</taxon>
        <taxon>Daphnia</taxon>
    </lineage>
</organism>
<dbReference type="Proteomes" id="UP000789390">
    <property type="component" value="Unassembled WGS sequence"/>
</dbReference>
<dbReference type="OrthoDB" id="10032790at2759"/>
<comment type="catalytic activity">
    <reaction evidence="6">
        <text>queuosine(34) in tRNA(Asp) + GDP-alpha-D-mannose = O-4''-alpha-D-mannosylqueuosine(34) in tRNA(Asp) + GDP + H(+)</text>
        <dbReference type="Rhea" id="RHEA:12885"/>
        <dbReference type="Rhea" id="RHEA-COMP:18572"/>
        <dbReference type="Rhea" id="RHEA-COMP:18581"/>
        <dbReference type="ChEBI" id="CHEBI:15378"/>
        <dbReference type="ChEBI" id="CHEBI:57527"/>
        <dbReference type="ChEBI" id="CHEBI:58189"/>
        <dbReference type="ChEBI" id="CHEBI:194431"/>
        <dbReference type="ChEBI" id="CHEBI:194442"/>
        <dbReference type="EC" id="2.4.1.110"/>
    </reaction>
    <physiologicalReaction direction="left-to-right" evidence="6">
        <dbReference type="Rhea" id="RHEA:12886"/>
    </physiologicalReaction>
</comment>
<sequence>MLAISQQWLVFARRMISRQICSSRFAMARILFIEPFFGGSHKQLLDTLISGMDFQDIGYELFTLPGKKWHWRARTSALYFAEVIPREHVFEVLFASSVLNLAELIALRPDLMTCKKILYFHENQLIYPVRKQQERDFQYGYNQIISRSQTKKLGRINQAKEQSFIFSYLNSSIPSSKGNRREYNSSYSMASPMVIDALIAKGCNFRLSVLGEQFQQVPSIFDEKRLQYQDIEKEGRKTIEVLDWGWVNRDRYVDLLSSAHVVVSTADHEIEAAILGCFPMCPLRLSYPEIFPAECLYRTELQLIKKLKYFCKNPNASRNVMINLDKFKWQSLKSQYQEILFMEKQVTNTAGDVLVFLRDRVLFQESKTIPQISG</sequence>
<dbReference type="AlphaFoldDB" id="A0A8J2WMH3"/>
<proteinExistence type="inferred from homology"/>
<dbReference type="EMBL" id="CAKKLH010000303">
    <property type="protein sequence ID" value="CAH0110332.1"/>
    <property type="molecule type" value="Genomic_DNA"/>
</dbReference>
<dbReference type="Pfam" id="PF12038">
    <property type="entry name" value="QTMAN_N"/>
    <property type="match status" value="1"/>
</dbReference>
<evidence type="ECO:0000259" key="7">
    <source>
        <dbReference type="Pfam" id="PF12038"/>
    </source>
</evidence>
<comment type="similarity">
    <text evidence="1">Belongs to the glycosyltransferase group 1 family. Glycosyltransferase 4 subfamily.</text>
</comment>
<feature type="domain" description="tRNA-queuosine alpha-mannosyltransferase N-terminal" evidence="7">
    <location>
        <begin position="29"/>
        <end position="148"/>
    </location>
</feature>
<keyword evidence="9" id="KW-1185">Reference proteome</keyword>
<evidence type="ECO:0000256" key="4">
    <source>
        <dbReference type="ARBA" id="ARBA00044517"/>
    </source>
</evidence>
<dbReference type="GO" id="GO:0016438">
    <property type="term" value="F:tRNA-queuosine(34) beta-mannosyltransferase activity"/>
    <property type="evidence" value="ECO:0007669"/>
    <property type="project" value="UniProtKB-EC"/>
</dbReference>
<dbReference type="InterPro" id="IPR051862">
    <property type="entry name" value="GT-like_domain_containing_1"/>
</dbReference>
<evidence type="ECO:0000256" key="6">
    <source>
        <dbReference type="ARBA" id="ARBA00048439"/>
    </source>
</evidence>
<reference evidence="8" key="1">
    <citation type="submission" date="2021-11" db="EMBL/GenBank/DDBJ databases">
        <authorList>
            <person name="Schell T."/>
        </authorList>
    </citation>
    <scope>NUCLEOTIDE SEQUENCE</scope>
    <source>
        <strain evidence="8">M5</strain>
    </source>
</reference>
<protein>
    <recommendedName>
        <fullName evidence="5">tRNA-queuosine alpha-mannosyltransferase</fullName>
        <ecNumber evidence="4">2.4.1.110</ecNumber>
    </recommendedName>
</protein>
<dbReference type="PANTHER" id="PTHR13615">
    <property type="entry name" value="GLYCOSYLTRANSFERASE-LIKE 1"/>
    <property type="match status" value="1"/>
</dbReference>
<keyword evidence="3" id="KW-0808">Transferase</keyword>
<evidence type="ECO:0000256" key="1">
    <source>
        <dbReference type="ARBA" id="ARBA00009481"/>
    </source>
</evidence>
<evidence type="ECO:0000256" key="5">
    <source>
        <dbReference type="ARBA" id="ARBA00044539"/>
    </source>
</evidence>
<name>A0A8J2WMH3_9CRUS</name>
<dbReference type="InterPro" id="IPR022701">
    <property type="entry name" value="QTMAN_N"/>
</dbReference>
<dbReference type="EC" id="2.4.1.110" evidence="4"/>
<evidence type="ECO:0000256" key="3">
    <source>
        <dbReference type="ARBA" id="ARBA00022679"/>
    </source>
</evidence>